<evidence type="ECO:0000313" key="3">
    <source>
        <dbReference type="Proteomes" id="UP001152484"/>
    </source>
</evidence>
<gene>
    <name evidence="2" type="ORF">CEURO_LOCUS12639</name>
</gene>
<dbReference type="OrthoDB" id="1285606at2759"/>
<accession>A0A9P0ZBR3</accession>
<dbReference type="AlphaFoldDB" id="A0A9P0ZBR3"/>
<name>A0A9P0ZBR3_CUSEU</name>
<dbReference type="EMBL" id="CAMAPE010000031">
    <property type="protein sequence ID" value="CAH9094220.1"/>
    <property type="molecule type" value="Genomic_DNA"/>
</dbReference>
<dbReference type="PANTHER" id="PTHR33223">
    <property type="entry name" value="CCHC-TYPE DOMAIN-CONTAINING PROTEIN"/>
    <property type="match status" value="1"/>
</dbReference>
<feature type="domain" description="Retrotransposon gag" evidence="1">
    <location>
        <begin position="115"/>
        <end position="207"/>
    </location>
</feature>
<dbReference type="Pfam" id="PF03732">
    <property type="entry name" value="Retrotrans_gag"/>
    <property type="match status" value="1"/>
</dbReference>
<dbReference type="PANTHER" id="PTHR33223:SF11">
    <property type="entry name" value="ELEMENT PROTEIN, PUTATIVE-RELATED"/>
    <property type="match status" value="1"/>
</dbReference>
<organism evidence="2 3">
    <name type="scientific">Cuscuta europaea</name>
    <name type="common">European dodder</name>
    <dbReference type="NCBI Taxonomy" id="41803"/>
    <lineage>
        <taxon>Eukaryota</taxon>
        <taxon>Viridiplantae</taxon>
        <taxon>Streptophyta</taxon>
        <taxon>Embryophyta</taxon>
        <taxon>Tracheophyta</taxon>
        <taxon>Spermatophyta</taxon>
        <taxon>Magnoliopsida</taxon>
        <taxon>eudicotyledons</taxon>
        <taxon>Gunneridae</taxon>
        <taxon>Pentapetalae</taxon>
        <taxon>asterids</taxon>
        <taxon>lamiids</taxon>
        <taxon>Solanales</taxon>
        <taxon>Convolvulaceae</taxon>
        <taxon>Cuscuteae</taxon>
        <taxon>Cuscuta</taxon>
        <taxon>Cuscuta subgen. Cuscuta</taxon>
    </lineage>
</organism>
<evidence type="ECO:0000259" key="1">
    <source>
        <dbReference type="Pfam" id="PF03732"/>
    </source>
</evidence>
<evidence type="ECO:0000313" key="2">
    <source>
        <dbReference type="EMBL" id="CAH9094220.1"/>
    </source>
</evidence>
<sequence>MHTRSKGVEGLLELNPEPERTLWKNLLIHKKPIMTDQKTVLQNLMPSFIEDDSISAPTIEAANFEIKPAIINMMSNHQFGVSKQDDPRAHMLWFNRACQTSCFNGVTPNAVKLTLFPFSLRDRASLWLDSFPTGHFTTWAALHQAFMQEYFPPSAVAKIKTAIQNFRQFPTESLNEAWERFKDMRNKCPLTLMDPKSLMFHFYNGLQVGSKKELDFSSQVGSFLDKAPDANEALVEKVTSNARYWYDERTLAATKPGYLEVDQLTALTAKIEGLVVEVKNLKSDNNHINQVNHIGAAPNQQPS</sequence>
<dbReference type="Proteomes" id="UP001152484">
    <property type="component" value="Unassembled WGS sequence"/>
</dbReference>
<reference evidence="2" key="1">
    <citation type="submission" date="2022-07" db="EMBL/GenBank/DDBJ databases">
        <authorList>
            <person name="Macas J."/>
            <person name="Novak P."/>
            <person name="Neumann P."/>
        </authorList>
    </citation>
    <scope>NUCLEOTIDE SEQUENCE</scope>
</reference>
<proteinExistence type="predicted"/>
<dbReference type="InterPro" id="IPR005162">
    <property type="entry name" value="Retrotrans_gag_dom"/>
</dbReference>
<protein>
    <recommendedName>
        <fullName evidence="1">Retrotransposon gag domain-containing protein</fullName>
    </recommendedName>
</protein>
<keyword evidence="3" id="KW-1185">Reference proteome</keyword>
<comment type="caution">
    <text evidence="2">The sequence shown here is derived from an EMBL/GenBank/DDBJ whole genome shotgun (WGS) entry which is preliminary data.</text>
</comment>